<dbReference type="PROSITE" id="PS51186">
    <property type="entry name" value="GNAT"/>
    <property type="match status" value="1"/>
</dbReference>
<organism evidence="2 3">
    <name type="scientific">Shewanella japonica</name>
    <dbReference type="NCBI Taxonomy" id="93973"/>
    <lineage>
        <taxon>Bacteria</taxon>
        <taxon>Pseudomonadati</taxon>
        <taxon>Pseudomonadota</taxon>
        <taxon>Gammaproteobacteria</taxon>
        <taxon>Alteromonadales</taxon>
        <taxon>Shewanellaceae</taxon>
        <taxon>Shewanella</taxon>
    </lineage>
</organism>
<dbReference type="CDD" id="cd04301">
    <property type="entry name" value="NAT_SF"/>
    <property type="match status" value="1"/>
</dbReference>
<dbReference type="Pfam" id="PF13302">
    <property type="entry name" value="Acetyltransf_3"/>
    <property type="match status" value="1"/>
</dbReference>
<dbReference type="EMBL" id="CP020472">
    <property type="protein sequence ID" value="ARD22718.1"/>
    <property type="molecule type" value="Genomic_DNA"/>
</dbReference>
<keyword evidence="3" id="KW-1185">Reference proteome</keyword>
<dbReference type="PANTHER" id="PTHR43792">
    <property type="entry name" value="GNAT FAMILY, PUTATIVE (AFU_ORTHOLOGUE AFUA_3G00765)-RELATED-RELATED"/>
    <property type="match status" value="1"/>
</dbReference>
<dbReference type="InterPro" id="IPR000182">
    <property type="entry name" value="GNAT_dom"/>
</dbReference>
<name>A0ABN4YE14_9GAMM</name>
<accession>A0ABN4YE14</accession>
<sequence length="176" mass="20061">MSHITPVIPAVIAETDRLLIRPFNQHDIEAILLMNSNPDVLTYIPQSPLKSLLEAEQVFKEVIQADYNDKGFGRWAVYHKEDKKVIGFCGPKYIPEYDKVELGYRFLPEYWGQGIGTEAAKAVMDTLKPMFDIDEVIALILHGNVGSEKVAVNNGMSLYEQNMYKGHKVQVYQRML</sequence>
<evidence type="ECO:0000313" key="2">
    <source>
        <dbReference type="EMBL" id="ARD22718.1"/>
    </source>
</evidence>
<dbReference type="SUPFAM" id="SSF55729">
    <property type="entry name" value="Acyl-CoA N-acyltransferases (Nat)"/>
    <property type="match status" value="1"/>
</dbReference>
<dbReference type="PANTHER" id="PTHR43792:SF1">
    <property type="entry name" value="N-ACETYLTRANSFERASE DOMAIN-CONTAINING PROTEIN"/>
    <property type="match status" value="1"/>
</dbReference>
<gene>
    <name evidence="2" type="ORF">SJ2017_2428</name>
</gene>
<protein>
    <submittedName>
        <fullName evidence="2">N-acetyltransferase</fullName>
    </submittedName>
</protein>
<feature type="domain" description="N-acetyltransferase" evidence="1">
    <location>
        <begin position="18"/>
        <end position="176"/>
    </location>
</feature>
<dbReference type="InterPro" id="IPR051531">
    <property type="entry name" value="N-acetyltransferase"/>
</dbReference>
<evidence type="ECO:0000313" key="3">
    <source>
        <dbReference type="Proteomes" id="UP000191820"/>
    </source>
</evidence>
<dbReference type="Proteomes" id="UP000191820">
    <property type="component" value="Chromosome"/>
</dbReference>
<dbReference type="Gene3D" id="3.40.630.30">
    <property type="match status" value="1"/>
</dbReference>
<reference evidence="2 3" key="1">
    <citation type="submission" date="2017-03" db="EMBL/GenBank/DDBJ databases">
        <title>Genome sequencing of Shewanella japonica KCTC 22435.</title>
        <authorList>
            <person name="Kim K.M."/>
        </authorList>
    </citation>
    <scope>NUCLEOTIDE SEQUENCE [LARGE SCALE GENOMIC DNA]</scope>
    <source>
        <strain evidence="2 3">KCTC 22435</strain>
    </source>
</reference>
<evidence type="ECO:0000259" key="1">
    <source>
        <dbReference type="PROSITE" id="PS51186"/>
    </source>
</evidence>
<proteinExistence type="predicted"/>
<dbReference type="InterPro" id="IPR016181">
    <property type="entry name" value="Acyl_CoA_acyltransferase"/>
</dbReference>